<dbReference type="RefSeq" id="WP_088353327.1">
    <property type="nucleotide sequence ID" value="NZ_CP061813.1"/>
</dbReference>
<dbReference type="EMBL" id="CP061813">
    <property type="protein sequence ID" value="QOD61524.1"/>
    <property type="molecule type" value="Genomic_DNA"/>
</dbReference>
<name>A0A7L8AHW6_9FLAO</name>
<evidence type="ECO:0000259" key="1">
    <source>
        <dbReference type="Pfam" id="PF00534"/>
    </source>
</evidence>
<proteinExistence type="predicted"/>
<dbReference type="CDD" id="cd03801">
    <property type="entry name" value="GT4_PimA-like"/>
    <property type="match status" value="1"/>
</dbReference>
<dbReference type="AlphaFoldDB" id="A0A7L8AHW6"/>
<dbReference type="OrthoDB" id="139410at2"/>
<feature type="domain" description="Glycosyl transferase family 1" evidence="1">
    <location>
        <begin position="207"/>
        <end position="353"/>
    </location>
</feature>
<evidence type="ECO:0000313" key="2">
    <source>
        <dbReference type="EMBL" id="QOD61524.1"/>
    </source>
</evidence>
<keyword evidence="2" id="KW-0808">Transferase</keyword>
<dbReference type="Gene3D" id="3.40.50.2000">
    <property type="entry name" value="Glycogen Phosphorylase B"/>
    <property type="match status" value="2"/>
</dbReference>
<dbReference type="Pfam" id="PF00534">
    <property type="entry name" value="Glycos_transf_1"/>
    <property type="match status" value="1"/>
</dbReference>
<dbReference type="PANTHER" id="PTHR12526">
    <property type="entry name" value="GLYCOSYLTRANSFERASE"/>
    <property type="match status" value="1"/>
</dbReference>
<dbReference type="Proteomes" id="UP000516764">
    <property type="component" value="Chromosome"/>
</dbReference>
<sequence length="382" mass="43673">MKNKNIIGFITVLDPRDKTSWSGTHYRMLKALEKEFETVVVLGPIPNSRVISGIVNKIDVLARFFLNKKYNKEQNILKSWYHSKYINKRLKNKKIDLLFAPASSTALAFLNTKIPICTSDDATVDLLIDYHPGYFNFFKFSLIESKYIERKAASKVTYFTFSSEWASKDAIKKYKLKKKDVFITKYGANVDYKPQKRNILSRDYNSTIKILFLARHWETKGGPLVFEALKILLEKGYDVTLTVCGCTPAINHPKVNIIPFLNKNIVTQEKSFKELLYQTHLMFVPTRADCYGIAFCEASAFGIPVITTDTGGVSAVVENNYNGFTLPLDSNAEDYANKIQILLNNLSLINNMVINSMHKFEAELNWDSWGKKMKEILLSMSN</sequence>
<dbReference type="SUPFAM" id="SSF53756">
    <property type="entry name" value="UDP-Glycosyltransferase/glycogen phosphorylase"/>
    <property type="match status" value="1"/>
</dbReference>
<organism evidence="2 3">
    <name type="scientific">Polaribacter haliotis</name>
    <dbReference type="NCBI Taxonomy" id="1888915"/>
    <lineage>
        <taxon>Bacteria</taxon>
        <taxon>Pseudomonadati</taxon>
        <taxon>Bacteroidota</taxon>
        <taxon>Flavobacteriia</taxon>
        <taxon>Flavobacteriales</taxon>
        <taxon>Flavobacteriaceae</taxon>
    </lineage>
</organism>
<reference evidence="2 3" key="1">
    <citation type="journal article" date="2016" name="Int. J. Syst. Evol. Microbiol.">
        <title>Polaribacter haliotis sp. nov., isolated from the gut of abalone Haliotis discus hannai.</title>
        <authorList>
            <person name="Kim Y.O."/>
            <person name="Park I.S."/>
            <person name="Park S."/>
            <person name="Nam B.H."/>
            <person name="Park J.M."/>
            <person name="Kim D.G."/>
            <person name="Yoon J.H."/>
        </authorList>
    </citation>
    <scope>NUCLEOTIDE SEQUENCE [LARGE SCALE GENOMIC DNA]</scope>
    <source>
        <strain evidence="2 3">KCTC 52418</strain>
    </source>
</reference>
<accession>A0A7L8AHW6</accession>
<dbReference type="GO" id="GO:0016757">
    <property type="term" value="F:glycosyltransferase activity"/>
    <property type="evidence" value="ECO:0007669"/>
    <property type="project" value="InterPro"/>
</dbReference>
<protein>
    <submittedName>
        <fullName evidence="2">Glycosyltransferase family 4 protein</fullName>
    </submittedName>
</protein>
<gene>
    <name evidence="2" type="ORF">H9I45_03475</name>
</gene>
<dbReference type="InterPro" id="IPR001296">
    <property type="entry name" value="Glyco_trans_1"/>
</dbReference>
<dbReference type="KEGG" id="phal:H9I45_03475"/>
<dbReference type="PANTHER" id="PTHR12526:SF637">
    <property type="entry name" value="GLYCOSYLTRANSFERASE EPSF-RELATED"/>
    <property type="match status" value="1"/>
</dbReference>
<evidence type="ECO:0000313" key="3">
    <source>
        <dbReference type="Proteomes" id="UP000516764"/>
    </source>
</evidence>
<keyword evidence="3" id="KW-1185">Reference proteome</keyword>